<dbReference type="SMART" id="SM00530">
    <property type="entry name" value="HTH_XRE"/>
    <property type="match status" value="1"/>
</dbReference>
<reference evidence="2 3" key="1">
    <citation type="submission" date="2021-01" db="EMBL/GenBank/DDBJ databases">
        <title>Streptomyces acididurans sp. nov., isolated from a peat swamp forest soil.</title>
        <authorList>
            <person name="Chantavorakit T."/>
            <person name="Duangmal K."/>
        </authorList>
    </citation>
    <scope>NUCLEOTIDE SEQUENCE [LARGE SCALE GENOMIC DNA]</scope>
    <source>
        <strain evidence="2 3">KK5PA1</strain>
    </source>
</reference>
<name>A0ABS2U6T9_9ACTN</name>
<dbReference type="Pfam" id="PF13560">
    <property type="entry name" value="HTH_31"/>
    <property type="match status" value="1"/>
</dbReference>
<dbReference type="Proteomes" id="UP000749040">
    <property type="component" value="Unassembled WGS sequence"/>
</dbReference>
<feature type="domain" description="HTH cro/C1-type" evidence="1">
    <location>
        <begin position="15"/>
        <end position="69"/>
    </location>
</feature>
<comment type="caution">
    <text evidence="2">The sequence shown here is derived from an EMBL/GenBank/DDBJ whole genome shotgun (WGS) entry which is preliminary data.</text>
</comment>
<protein>
    <submittedName>
        <fullName evidence="2">Helix-turn-helix transcriptional regulator</fullName>
    </submittedName>
</protein>
<dbReference type="CDD" id="cd00093">
    <property type="entry name" value="HTH_XRE"/>
    <property type="match status" value="1"/>
</dbReference>
<dbReference type="RefSeq" id="WP_205364503.1">
    <property type="nucleotide sequence ID" value="NZ_JADKYB010000038.1"/>
</dbReference>
<evidence type="ECO:0000313" key="3">
    <source>
        <dbReference type="Proteomes" id="UP000749040"/>
    </source>
</evidence>
<keyword evidence="3" id="KW-1185">Reference proteome</keyword>
<dbReference type="SUPFAM" id="SSF47413">
    <property type="entry name" value="lambda repressor-like DNA-binding domains"/>
    <property type="match status" value="1"/>
</dbReference>
<dbReference type="InterPro" id="IPR001387">
    <property type="entry name" value="Cro/C1-type_HTH"/>
</dbReference>
<dbReference type="Gene3D" id="1.10.260.40">
    <property type="entry name" value="lambda repressor-like DNA-binding domains"/>
    <property type="match status" value="1"/>
</dbReference>
<dbReference type="PROSITE" id="PS50943">
    <property type="entry name" value="HTH_CROC1"/>
    <property type="match status" value="1"/>
</dbReference>
<gene>
    <name evidence="2" type="ORF">ITX44_39050</name>
</gene>
<dbReference type="InterPro" id="IPR010982">
    <property type="entry name" value="Lambda_DNA-bd_dom_sf"/>
</dbReference>
<evidence type="ECO:0000259" key="1">
    <source>
        <dbReference type="PROSITE" id="PS50943"/>
    </source>
</evidence>
<organism evidence="2 3">
    <name type="scientific">Actinacidiphila acididurans</name>
    <dbReference type="NCBI Taxonomy" id="2784346"/>
    <lineage>
        <taxon>Bacteria</taxon>
        <taxon>Bacillati</taxon>
        <taxon>Actinomycetota</taxon>
        <taxon>Actinomycetes</taxon>
        <taxon>Kitasatosporales</taxon>
        <taxon>Streptomycetaceae</taxon>
        <taxon>Actinacidiphila</taxon>
    </lineage>
</organism>
<proteinExistence type="predicted"/>
<evidence type="ECO:0000313" key="2">
    <source>
        <dbReference type="EMBL" id="MBM9510461.1"/>
    </source>
</evidence>
<dbReference type="EMBL" id="JADKYB010000038">
    <property type="protein sequence ID" value="MBM9510461.1"/>
    <property type="molecule type" value="Genomic_DNA"/>
</dbReference>
<accession>A0ABS2U6T9</accession>
<sequence length="420" mass="45298">MAGEQDEAKRIGEILRRARVVARRSQSAVAAALGYHQSKISRLEQGRGVQDLHVLRAVAAELRIPLHTLGLASVPVAADVDREMTEDMYRRTFLAAGAATLATPAPPTRAYCELVQSLLPGTTPAGTGEDDVRRLGARINRLRSLFSACDYARLELQLPALIGDLRRVGGNSFEVTGMLAAAYQTSASLLLKQGDHGHAWLAVGRAMGEAERSGDPVVLASSVRLHAHLLARENHAPQAVVLIRHAADQLVGSYDRRSPRHLAVLGMLLLRGVTAAALGSDRGSVRDFLSEARDVAGSMPGSPPDKWSNFNLVNVELHAVNASAVLGDAGMALDAAKPLMHRHISVPERRAALWTDAAHAYSQQGRLFDAYQALRVAESCAAQDVRRPAVRELVADLAARDRRRAVPELYHFARQLGVAV</sequence>